<feature type="compositionally biased region" description="Pro residues" evidence="1">
    <location>
        <begin position="142"/>
        <end position="154"/>
    </location>
</feature>
<feature type="compositionally biased region" description="Polar residues" evidence="1">
    <location>
        <begin position="513"/>
        <end position="532"/>
    </location>
</feature>
<evidence type="ECO:0000313" key="2">
    <source>
        <dbReference type="EMBL" id="CAE4583373.1"/>
    </source>
</evidence>
<feature type="region of interest" description="Disordered" evidence="1">
    <location>
        <begin position="584"/>
        <end position="616"/>
    </location>
</feature>
<feature type="compositionally biased region" description="Low complexity" evidence="1">
    <location>
        <begin position="155"/>
        <end position="165"/>
    </location>
</feature>
<feature type="compositionally biased region" description="Low complexity" evidence="1">
    <location>
        <begin position="263"/>
        <end position="291"/>
    </location>
</feature>
<sequence length="693" mass="69247">MGQAPCHAGAPCFRGVLAPPVPGKGLAVGAPAAAKGGSAPSLAAPTQPPQAREELQASLGSAAPLAPGAAPVSEAVDEAVERAKEASATSTEPAADSREAGTGTRPGSPPAGQSNGAGPPRDLAEIAEWQESRCEGQAASEPPLPPPASTPPPELAEAARASLAEELGDRFRPPDRIAAEEAAAAAIGLEAEAPVEAAPPMPHMPAEPAAASAPLAPAAAAPPMPEEPAAASAPPAPREAPAEAAPPMPVEPVAAPAPPAPQEAPAEAPSAMSTEPATAPAAPAPGEAPVEAAPPMPAETAAAPAPPAPGEASAPVPAPAVPQPSAAAPVSAAERMAPEQEAAPEPAPVPGTAAEGDEDDTEIDLARLCAAFRSLEQLQQSTRTAPTTEAVTPSYSSSARLWGGESHTSGASLGSAASAASSVPRPGVGTCSLTPTGSPPPATSQFGKQQALLTPTGSDPMSRVSGSSTPTPTVGRRAPMQDALPPWAAGGRGPSHLRPQQLGNQEDLPQCLRTPQSTSGNHTPASVGSYQPSVPHARFGPTPRQQEEVGGISGLPSPPQGRGQERQTMDKMDAWFQRVIAKGAEPQQRSGGLGSGAAAGSAEGAGHSPTAAADAGEARPASSAVVFELEVLLGGIALGPLRFHLDESIEDVCRAFVASHRLRDVFRAPLETQLELMVHMDKRADTVDVIDLL</sequence>
<feature type="compositionally biased region" description="Polar residues" evidence="1">
    <location>
        <begin position="377"/>
        <end position="399"/>
    </location>
</feature>
<dbReference type="AlphaFoldDB" id="A0A7S4QH02"/>
<accession>A0A7S4QH02</accession>
<feature type="compositionally biased region" description="Low complexity" evidence="1">
    <location>
        <begin position="23"/>
        <end position="45"/>
    </location>
</feature>
<feature type="compositionally biased region" description="Low complexity" evidence="1">
    <location>
        <begin position="206"/>
        <end position="219"/>
    </location>
</feature>
<evidence type="ECO:0000256" key="1">
    <source>
        <dbReference type="SAM" id="MobiDB-lite"/>
    </source>
</evidence>
<protein>
    <submittedName>
        <fullName evidence="2">Uncharacterized protein</fullName>
    </submittedName>
</protein>
<organism evidence="2">
    <name type="scientific">Alexandrium monilatum</name>
    <dbReference type="NCBI Taxonomy" id="311494"/>
    <lineage>
        <taxon>Eukaryota</taxon>
        <taxon>Sar</taxon>
        <taxon>Alveolata</taxon>
        <taxon>Dinophyceae</taxon>
        <taxon>Gonyaulacales</taxon>
        <taxon>Pyrocystaceae</taxon>
        <taxon>Alexandrium</taxon>
    </lineage>
</organism>
<proteinExistence type="predicted"/>
<gene>
    <name evidence="2" type="ORF">AMON00008_LOCUS20307</name>
</gene>
<feature type="compositionally biased region" description="Low complexity" evidence="1">
    <location>
        <begin position="409"/>
        <end position="422"/>
    </location>
</feature>
<dbReference type="EMBL" id="HBNR01029798">
    <property type="protein sequence ID" value="CAE4583373.1"/>
    <property type="molecule type" value="Transcribed_RNA"/>
</dbReference>
<reference evidence="2" key="1">
    <citation type="submission" date="2021-01" db="EMBL/GenBank/DDBJ databases">
        <authorList>
            <person name="Corre E."/>
            <person name="Pelletier E."/>
            <person name="Niang G."/>
            <person name="Scheremetjew M."/>
            <person name="Finn R."/>
            <person name="Kale V."/>
            <person name="Holt S."/>
            <person name="Cochrane G."/>
            <person name="Meng A."/>
            <person name="Brown T."/>
            <person name="Cohen L."/>
        </authorList>
    </citation>
    <scope>NUCLEOTIDE SEQUENCE</scope>
    <source>
        <strain evidence="2">CCMP3105</strain>
    </source>
</reference>
<name>A0A7S4QH02_9DINO</name>
<feature type="region of interest" description="Disordered" evidence="1">
    <location>
        <begin position="194"/>
        <end position="365"/>
    </location>
</feature>
<feature type="compositionally biased region" description="Low complexity" evidence="1">
    <location>
        <begin position="323"/>
        <end position="354"/>
    </location>
</feature>
<feature type="compositionally biased region" description="Polar residues" evidence="1">
    <location>
        <begin position="443"/>
        <end position="472"/>
    </location>
</feature>
<feature type="compositionally biased region" description="Pro residues" evidence="1">
    <location>
        <begin position="234"/>
        <end position="262"/>
    </location>
</feature>
<feature type="region of interest" description="Disordered" evidence="1">
    <location>
        <begin position="1"/>
        <end position="179"/>
    </location>
</feature>
<feature type="compositionally biased region" description="Basic and acidic residues" evidence="1">
    <location>
        <begin position="167"/>
        <end position="179"/>
    </location>
</feature>
<feature type="region of interest" description="Disordered" evidence="1">
    <location>
        <begin position="377"/>
        <end position="568"/>
    </location>
</feature>
<feature type="compositionally biased region" description="Low complexity" evidence="1">
    <location>
        <begin position="57"/>
        <end position="70"/>
    </location>
</feature>